<evidence type="ECO:0000313" key="2">
    <source>
        <dbReference type="Proteomes" id="UP000029072"/>
    </source>
</evidence>
<name>A0A087ACT4_9BIFI</name>
<dbReference type="STRING" id="1437609.BCAL_0181"/>
<dbReference type="RefSeq" id="WP_052401179.1">
    <property type="nucleotide sequence ID" value="NZ_JGYS01000001.1"/>
</dbReference>
<accession>A0A087ACT4</accession>
<sequence>MATSGNPQNVSFGKGLSSGCVYRAPTRLVTDDKLPKDAATPLDAIFKPCGLIGEDGITNSSSTDTTSVTDMDGNTVMTVVSSYSETYEIPFLELNEQVLKAYYGEDNVTVDDAQLDELLRKYTAWHTFPDTEPTTYVLERLITGNRVKRTVIDRGTLNSRGDIQEHSSDPVIYDVTLNANASSRIPSPTGQLATSVDYIAPIATTPAGTLTALTVTAAPRTGGQTITVTQTAGEGLARVYRIDDAGKEPAITYDVELGDPKWVAFPANGQVTGAEGQIASVADITTDKHVRAYGKATLPAAGK</sequence>
<dbReference type="eggNOG" id="COG5492">
    <property type="taxonomic scope" value="Bacteria"/>
</dbReference>
<gene>
    <name evidence="1" type="ORF">BCAL_0181</name>
</gene>
<dbReference type="OrthoDB" id="3241699at2"/>
<protein>
    <submittedName>
        <fullName evidence="1">Phage major tail protein</fullName>
    </submittedName>
</protein>
<proteinExistence type="predicted"/>
<comment type="caution">
    <text evidence="1">The sequence shown here is derived from an EMBL/GenBank/DDBJ whole genome shotgun (WGS) entry which is preliminary data.</text>
</comment>
<dbReference type="Proteomes" id="UP000029072">
    <property type="component" value="Unassembled WGS sequence"/>
</dbReference>
<evidence type="ECO:0000313" key="1">
    <source>
        <dbReference type="EMBL" id="KFI56584.1"/>
    </source>
</evidence>
<organism evidence="1 2">
    <name type="scientific">Bifidobacterium callitrichos DSM 23973</name>
    <dbReference type="NCBI Taxonomy" id="1437609"/>
    <lineage>
        <taxon>Bacteria</taxon>
        <taxon>Bacillati</taxon>
        <taxon>Actinomycetota</taxon>
        <taxon>Actinomycetes</taxon>
        <taxon>Bifidobacteriales</taxon>
        <taxon>Bifidobacteriaceae</taxon>
        <taxon>Bifidobacterium</taxon>
    </lineage>
</organism>
<dbReference type="EMBL" id="JGYS01000001">
    <property type="protein sequence ID" value="KFI56584.1"/>
    <property type="molecule type" value="Genomic_DNA"/>
</dbReference>
<reference evidence="1 2" key="1">
    <citation type="submission" date="2014-03" db="EMBL/GenBank/DDBJ databases">
        <title>Genomics of Bifidobacteria.</title>
        <authorList>
            <person name="Ventura M."/>
            <person name="Milani C."/>
            <person name="Lugli G.A."/>
        </authorList>
    </citation>
    <scope>NUCLEOTIDE SEQUENCE [LARGE SCALE GENOMIC DNA]</scope>
    <source>
        <strain evidence="1 2">DSM 23973</strain>
    </source>
</reference>
<dbReference type="AlphaFoldDB" id="A0A087ACT4"/>